<evidence type="ECO:0000313" key="6">
    <source>
        <dbReference type="EMBL" id="EXA29464.1"/>
    </source>
</evidence>
<dbReference type="AlphaFoldDB" id="W9NA07"/>
<feature type="transmembrane region" description="Helical" evidence="4">
    <location>
        <begin position="385"/>
        <end position="407"/>
    </location>
</feature>
<dbReference type="GO" id="GO:0005886">
    <property type="term" value="C:plasma membrane"/>
    <property type="evidence" value="ECO:0007669"/>
    <property type="project" value="UniProtKB-SubCell"/>
</dbReference>
<dbReference type="Pfam" id="PF20684">
    <property type="entry name" value="Fung_rhodopsin"/>
    <property type="match status" value="1"/>
</dbReference>
<dbReference type="EMBL" id="JH651111">
    <property type="protein sequence ID" value="EXA29464.1"/>
    <property type="molecule type" value="Genomic_DNA"/>
</dbReference>
<feature type="transmembrane region" description="Helical" evidence="4">
    <location>
        <begin position="198"/>
        <end position="218"/>
    </location>
</feature>
<dbReference type="InterPro" id="IPR049326">
    <property type="entry name" value="Rhodopsin_dom_fungi"/>
</dbReference>
<evidence type="ECO:0000259" key="5">
    <source>
        <dbReference type="Pfam" id="PF20684"/>
    </source>
</evidence>
<organism evidence="6">
    <name type="scientific">Fusarium oxysporum f. sp. pisi HDV247</name>
    <dbReference type="NCBI Taxonomy" id="1080344"/>
    <lineage>
        <taxon>Eukaryota</taxon>
        <taxon>Fungi</taxon>
        <taxon>Dikarya</taxon>
        <taxon>Ascomycota</taxon>
        <taxon>Pezizomycotina</taxon>
        <taxon>Sordariomycetes</taxon>
        <taxon>Hypocreomycetidae</taxon>
        <taxon>Hypocreales</taxon>
        <taxon>Nectriaceae</taxon>
        <taxon>Fusarium</taxon>
        <taxon>Fusarium oxysporum species complex</taxon>
    </lineage>
</organism>
<evidence type="ECO:0000256" key="1">
    <source>
        <dbReference type="ARBA" id="ARBA00004429"/>
    </source>
</evidence>
<feature type="transmembrane region" description="Helical" evidence="4">
    <location>
        <begin position="668"/>
        <end position="688"/>
    </location>
</feature>
<evidence type="ECO:0000256" key="2">
    <source>
        <dbReference type="ARBA" id="ARBA00022475"/>
    </source>
</evidence>
<dbReference type="Gene3D" id="1.20.1250.20">
    <property type="entry name" value="MFS general substrate transporter like domains"/>
    <property type="match status" value="1"/>
</dbReference>
<reference evidence="6" key="2">
    <citation type="submission" date="2012-05" db="EMBL/GenBank/DDBJ databases">
        <title>Annotation of the Genome Sequence of Fusarium oxysporum HDV247.</title>
        <authorList>
            <consortium name="The Broad Institute Genomics Platform"/>
            <person name="Ma L.-J."/>
            <person name="Corby-Kistler H."/>
            <person name="Broz K."/>
            <person name="Gale L.R."/>
            <person name="Jonkers W."/>
            <person name="O'Donnell K."/>
            <person name="Ploetz R."/>
            <person name="Steinberg C."/>
            <person name="Schwartz D.C."/>
            <person name="VanEtten H."/>
            <person name="Zhou S."/>
            <person name="Young S.K."/>
            <person name="Zeng Q."/>
            <person name="Gargeya S."/>
            <person name="Fitzgerald M."/>
            <person name="Abouelleil A."/>
            <person name="Alvarado L."/>
            <person name="Chapman S.B."/>
            <person name="Gainer-Dewar J."/>
            <person name="Goldberg J."/>
            <person name="Griggs A."/>
            <person name="Gujja S."/>
            <person name="Hansen M."/>
            <person name="Howarth C."/>
            <person name="Imamovic A."/>
            <person name="Ireland A."/>
            <person name="Larimer J."/>
            <person name="McCowan C."/>
            <person name="Murphy C."/>
            <person name="Pearson M."/>
            <person name="Poon T.W."/>
            <person name="Priest M."/>
            <person name="Roberts A."/>
            <person name="Saif S."/>
            <person name="Shea T."/>
            <person name="Sykes S."/>
            <person name="Wortman J."/>
            <person name="Nusbaum C."/>
            <person name="Birren B."/>
        </authorList>
    </citation>
    <scope>NUCLEOTIDE SEQUENCE</scope>
    <source>
        <strain evidence="6">HDV247</strain>
    </source>
</reference>
<feature type="transmembrane region" description="Helical" evidence="4">
    <location>
        <begin position="561"/>
        <end position="586"/>
    </location>
</feature>
<feature type="transmembrane region" description="Helical" evidence="4">
    <location>
        <begin position="347"/>
        <end position="365"/>
    </location>
</feature>
<feature type="transmembrane region" description="Helical" evidence="4">
    <location>
        <begin position="414"/>
        <end position="431"/>
    </location>
</feature>
<feature type="transmembrane region" description="Helical" evidence="4">
    <location>
        <begin position="167"/>
        <end position="186"/>
    </location>
</feature>
<feature type="transmembrane region" description="Helical" evidence="4">
    <location>
        <begin position="238"/>
        <end position="258"/>
    </location>
</feature>
<keyword evidence="4" id="KW-0812">Transmembrane</keyword>
<dbReference type="HOGENOM" id="CLU_006746_1_0_1"/>
<dbReference type="OrthoDB" id="546893at2759"/>
<feature type="transmembrane region" description="Helical" evidence="4">
    <location>
        <begin position="694"/>
        <end position="716"/>
    </location>
</feature>
<name>W9NA07_FUSOX</name>
<feature type="transmembrane region" description="Helical" evidence="4">
    <location>
        <begin position="116"/>
        <end position="138"/>
    </location>
</feature>
<reference evidence="6" key="1">
    <citation type="submission" date="2011-10" db="EMBL/GenBank/DDBJ databases">
        <title>The Genome Sequence of Fusarium oxysporum HDV247.</title>
        <authorList>
            <consortium name="The Broad Institute Genome Sequencing Platform"/>
            <person name="Ma L.-J."/>
            <person name="Gale L.R."/>
            <person name="Schwartz D.C."/>
            <person name="Zhou S."/>
            <person name="Corby-Kistler H."/>
            <person name="Young S.K."/>
            <person name="Zeng Q."/>
            <person name="Gargeya S."/>
            <person name="Fitzgerald M."/>
            <person name="Haas B."/>
            <person name="Abouelleil A."/>
            <person name="Alvarado L."/>
            <person name="Arachchi H.M."/>
            <person name="Berlin A."/>
            <person name="Brown A."/>
            <person name="Chapman S.B."/>
            <person name="Chen Z."/>
            <person name="Dunbar C."/>
            <person name="Freedman E."/>
            <person name="Gearin G."/>
            <person name="Goldberg J."/>
            <person name="Griggs A."/>
            <person name="Gujja S."/>
            <person name="Heiman D."/>
            <person name="Howarth C."/>
            <person name="Larson L."/>
            <person name="Lui A."/>
            <person name="MacDonald P.J.P."/>
            <person name="Montmayeur A."/>
            <person name="Murphy C."/>
            <person name="Neiman D."/>
            <person name="Pearson M."/>
            <person name="Priest M."/>
            <person name="Roberts A."/>
            <person name="Saif S."/>
            <person name="Shea T."/>
            <person name="Shenoy N."/>
            <person name="Sisk P."/>
            <person name="Stolte C."/>
            <person name="Sykes S."/>
            <person name="Wortman J."/>
            <person name="Nusbaum C."/>
            <person name="Birren B."/>
        </authorList>
    </citation>
    <scope>NUCLEOTIDE SEQUENCE [LARGE SCALE GENOMIC DNA]</scope>
    <source>
        <strain evidence="6">HDV247</strain>
    </source>
</reference>
<evidence type="ECO:0000256" key="3">
    <source>
        <dbReference type="SAM" id="MobiDB-lite"/>
    </source>
</evidence>
<protein>
    <recommendedName>
        <fullName evidence="5">Rhodopsin domain-containing protein</fullName>
    </recommendedName>
</protein>
<dbReference type="SUPFAM" id="SSF103473">
    <property type="entry name" value="MFS general substrate transporter"/>
    <property type="match status" value="1"/>
</dbReference>
<feature type="transmembrane region" description="Helical" evidence="4">
    <location>
        <begin position="728"/>
        <end position="749"/>
    </location>
</feature>
<keyword evidence="4" id="KW-0472">Membrane</keyword>
<feature type="region of interest" description="Disordered" evidence="3">
    <location>
        <begin position="291"/>
        <end position="318"/>
    </location>
</feature>
<feature type="transmembrane region" description="Helical" evidence="4">
    <location>
        <begin position="43"/>
        <end position="62"/>
    </location>
</feature>
<evidence type="ECO:0000256" key="4">
    <source>
        <dbReference type="SAM" id="Phobius"/>
    </source>
</evidence>
<dbReference type="InterPro" id="IPR036259">
    <property type="entry name" value="MFS_trans_sf"/>
</dbReference>
<dbReference type="Proteomes" id="UP000030751">
    <property type="component" value="Unassembled WGS sequence"/>
</dbReference>
<feature type="transmembrane region" description="Helical" evidence="4">
    <location>
        <begin position="82"/>
        <end position="104"/>
    </location>
</feature>
<feature type="transmembrane region" description="Helical" evidence="4">
    <location>
        <begin position="514"/>
        <end position="533"/>
    </location>
</feature>
<dbReference type="PANTHER" id="PTHR43702:SF13">
    <property type="entry name" value="MONOSACCHARIDE TRANSPORTER, PUTATIVE (AFU_ORTHOLOGUE AFUA_4G06630)-RELATED"/>
    <property type="match status" value="1"/>
</dbReference>
<keyword evidence="4" id="KW-1133">Transmembrane helix</keyword>
<feature type="compositionally biased region" description="Polar residues" evidence="3">
    <location>
        <begin position="291"/>
        <end position="301"/>
    </location>
</feature>
<proteinExistence type="predicted"/>
<gene>
    <name evidence="6" type="ORF">FOVG_19062</name>
</gene>
<dbReference type="PANTHER" id="PTHR43702">
    <property type="entry name" value="L-FUCOSE-PROTON SYMPORTER"/>
    <property type="match status" value="1"/>
</dbReference>
<dbReference type="InterPro" id="IPR050375">
    <property type="entry name" value="MFS_TsgA-like"/>
</dbReference>
<feature type="transmembrane region" description="Helical" evidence="4">
    <location>
        <begin position="638"/>
        <end position="656"/>
    </location>
</feature>
<accession>W9NA07</accession>
<sequence>MFLGKHSRALFIIVTVTFLVASVFAVGRVIGRFGIVKRHGWDDYVFIAAWILAFGLSFTVGFGTSMDFGDGDGDTTRLRTQYTAMVMFIPALMTAKISILLLYLDIARQSQKFLRVGSYITLAIVLVGSVILAFMTALRCRPVEAAYNFAARDHRCIPIQNIWLSAWPINIATELAILVLPIPALATLPLTPWRKSMVILSFILGAILIGVIDVARIYNLQLAVIDLEQATAPRPVNVGMALLWSAVEVNTAVIGAAIPTLPPVIRRLTPSNALRLTFHGSTRTLRQLFSPQAGSQNSPSPNALEHHSNRAGSLSTPPIPPEQDTVYFGFINLEQPKCIVDMRGSECVKYCAIINLLLFLNGFIYNMLFSINTSIPIVKTRTQAVGMVSACYVGAGILSPTIGCAILRCVGLKATIATSLAISCVGTLIFWPCGAVGSYPGFVIGNIMVGASLGIMEIVASTFNSLCGPPSYGTARILIGTGLEAVGGTLSSVLATKILAIHVEDTHNLVALQWAYLIIALFTVLLGLLYWYVPLPHVMDPELRTRSGILTVDTSEKHLGVVPVIVVSLGVAALSSFCAAGALASLRTSIGSILSIVSNRTKTALELPISDFQTSLTAIYAAGQFLFAFLTLFIPPRVILLSACGTGITLAAVISSDVFPSAAMVQQVTLALSILLGGIPSMVVAIALQGLGWWSALACGLLISSCSLGAGICPWVMLAVSTNKSAQYAYCIVVALFAVGGVFPLYLSLVRSARGRERPPDWDWGFIGAVFQRRSRRVQV</sequence>
<feature type="domain" description="Rhodopsin" evidence="5">
    <location>
        <begin position="28"/>
        <end position="267"/>
    </location>
</feature>
<keyword evidence="2" id="KW-1003">Cell membrane</keyword>
<comment type="subcellular location">
    <subcellularLocation>
        <location evidence="1">Cell inner membrane</location>
        <topology evidence="1">Multi-pass membrane protein</topology>
    </subcellularLocation>
</comment>
<feature type="transmembrane region" description="Helical" evidence="4">
    <location>
        <begin position="6"/>
        <end position="31"/>
    </location>
</feature>